<dbReference type="PANTHER" id="PTHR43745">
    <property type="entry name" value="NITROREDUCTASE MJ1384-RELATED"/>
    <property type="match status" value="1"/>
</dbReference>
<feature type="domain" description="Nitroreductase" evidence="1">
    <location>
        <begin position="456"/>
        <end position="537"/>
    </location>
</feature>
<dbReference type="Gene3D" id="3.40.109.10">
    <property type="entry name" value="NADH Oxidase"/>
    <property type="match status" value="1"/>
</dbReference>
<dbReference type="InterPro" id="IPR052544">
    <property type="entry name" value="Bacteriocin_Proc_Enz"/>
</dbReference>
<dbReference type="InterPro" id="IPR000415">
    <property type="entry name" value="Nitroreductase-like"/>
</dbReference>
<dbReference type="InterPro" id="IPR023809">
    <property type="entry name" value="Thiopep_bacteriocin_synth_dom"/>
</dbReference>
<evidence type="ECO:0000259" key="2">
    <source>
        <dbReference type="Pfam" id="PF14028"/>
    </source>
</evidence>
<organism evidence="3 4">
    <name type="scientific">Streptomyces tateyamensis</name>
    <dbReference type="NCBI Taxonomy" id="565073"/>
    <lineage>
        <taxon>Bacteria</taxon>
        <taxon>Bacillati</taxon>
        <taxon>Actinomycetota</taxon>
        <taxon>Actinomycetes</taxon>
        <taxon>Kitasatosporales</taxon>
        <taxon>Streptomycetaceae</taxon>
        <taxon>Streptomyces</taxon>
    </lineage>
</organism>
<name>A0A2V4N8G0_9ACTN</name>
<protein>
    <recommendedName>
        <fullName evidence="5">Thiopeptide-type bacteriocin biosynthesis domain-containing protein</fullName>
    </recommendedName>
</protein>
<proteinExistence type="predicted"/>
<dbReference type="GO" id="GO:0016491">
    <property type="term" value="F:oxidoreductase activity"/>
    <property type="evidence" value="ECO:0007669"/>
    <property type="project" value="InterPro"/>
</dbReference>
<keyword evidence="4" id="KW-1185">Reference proteome</keyword>
<reference evidence="3 4" key="1">
    <citation type="submission" date="2018-03" db="EMBL/GenBank/DDBJ databases">
        <title>Bioinformatic expansion and discovery of thiopeptide antibiotics.</title>
        <authorList>
            <person name="Schwalen C.J."/>
            <person name="Hudson G.A."/>
            <person name="Mitchell D.A."/>
        </authorList>
    </citation>
    <scope>NUCLEOTIDE SEQUENCE [LARGE SCALE GENOMIC DNA]</scope>
    <source>
        <strain evidence="3 4">ATCC 21389</strain>
    </source>
</reference>
<dbReference type="Pfam" id="PF00881">
    <property type="entry name" value="Nitroreductase"/>
    <property type="match status" value="1"/>
</dbReference>
<feature type="domain" description="Thiopeptide-type bacteriocin biosynthesis" evidence="2">
    <location>
        <begin position="4"/>
        <end position="268"/>
    </location>
</feature>
<dbReference type="NCBIfam" id="TIGR03891">
    <property type="entry name" value="thiopep_ocin"/>
    <property type="match status" value="1"/>
</dbReference>
<comment type="caution">
    <text evidence="3">The sequence shown here is derived from an EMBL/GenBank/DDBJ whole genome shotgun (WGS) entry which is preliminary data.</text>
</comment>
<dbReference type="EMBL" id="PYBW01000043">
    <property type="protein sequence ID" value="PYC79475.1"/>
    <property type="molecule type" value="Genomic_DNA"/>
</dbReference>
<dbReference type="InterPro" id="IPR029479">
    <property type="entry name" value="Nitroreductase"/>
</dbReference>
<evidence type="ECO:0000313" key="4">
    <source>
        <dbReference type="Proteomes" id="UP000248039"/>
    </source>
</evidence>
<evidence type="ECO:0000259" key="1">
    <source>
        <dbReference type="Pfam" id="PF00881"/>
    </source>
</evidence>
<dbReference type="AlphaFoldDB" id="A0A2V4N8G0"/>
<gene>
    <name evidence="3" type="ORF">C7C46_14000</name>
</gene>
<sequence length="544" mass="58656">MADWHSLHLHLNSDTEQVDRFLTGELAPLLDGLVAERQAGGWFFIRYGEGGPHLRIRLRDLTPAAAAELPATLARLGKAVPAVEGSWPAAQGEVRVVPYVPETERYGGPAALPEAEQVFTVSSRVAVQALRRPTSPAGRLTLGVDFAVTTALALGLDRLAGAQWLRRHAASWRWVTEVPLLPGAVLHARVNSVFAAQHQALVRRAEALRAGLDRAGLEPWLLGWASRVRDSQVREPWVWASQLHMLFNRLGITPDEERAVCRLAARTLLDAGEPPSFFPAGHRAPDRQYLERSKFQAGRTQDSTLRTLRPQELAAEQPRPGDLALPAAGPLPALALREAFTARVSARGPLHGPLTAGTLGTLLWSCHAESHRTEQPLAEGGSRTLAHRPYPSAGALYTARLRLLALSVDGLAPGTYQCLPGQRALRPIGPAPSVAELTALSSYFARPADDPELVGIEQAPAVLGLYLDFGLLRRRYGLRALRLGLLEAGHLAQTLLLGAAALGLRSITLAGFLDDLAHELFGLDDIDQPLQYLLPLGAAEPAAG</sequence>
<dbReference type="SUPFAM" id="SSF55469">
    <property type="entry name" value="FMN-dependent nitroreductase-like"/>
    <property type="match status" value="1"/>
</dbReference>
<dbReference type="Proteomes" id="UP000248039">
    <property type="component" value="Unassembled WGS sequence"/>
</dbReference>
<evidence type="ECO:0008006" key="5">
    <source>
        <dbReference type="Google" id="ProtNLM"/>
    </source>
</evidence>
<dbReference type="RefSeq" id="WP_110669423.1">
    <property type="nucleotide sequence ID" value="NZ_PYBW01000043.1"/>
</dbReference>
<accession>A0A2V4N8G0</accession>
<dbReference type="PANTHER" id="PTHR43745:SF2">
    <property type="entry name" value="NITROREDUCTASE MJ1384-RELATED"/>
    <property type="match status" value="1"/>
</dbReference>
<dbReference type="Pfam" id="PF14028">
    <property type="entry name" value="Lant_dehydr_C"/>
    <property type="match status" value="1"/>
</dbReference>
<evidence type="ECO:0000313" key="3">
    <source>
        <dbReference type="EMBL" id="PYC79475.1"/>
    </source>
</evidence>
<dbReference type="OrthoDB" id="3607295at2"/>